<keyword evidence="5 7" id="KW-0072">Autophagy</keyword>
<gene>
    <name evidence="12" type="primary">ATG11</name>
    <name evidence="12" type="ORF">ETB97_000167</name>
</gene>
<dbReference type="GO" id="GO:0061709">
    <property type="term" value="P:reticulophagy"/>
    <property type="evidence" value="ECO:0007669"/>
    <property type="project" value="TreeGrafter"/>
</dbReference>
<dbReference type="InterPro" id="IPR045326">
    <property type="entry name" value="ATG17-like_dom"/>
</dbReference>
<dbReference type="Pfam" id="PF10377">
    <property type="entry name" value="ATG11"/>
    <property type="match status" value="1"/>
</dbReference>
<dbReference type="Pfam" id="PF04108">
    <property type="entry name" value="ATG17_like"/>
    <property type="match status" value="1"/>
</dbReference>
<evidence type="ECO:0000256" key="7">
    <source>
        <dbReference type="RuleBase" id="RU367075"/>
    </source>
</evidence>
<feature type="domain" description="Autophagy protein ATG17-like" evidence="10">
    <location>
        <begin position="96"/>
        <end position="444"/>
    </location>
</feature>
<keyword evidence="6 8" id="KW-0175">Coiled coil</keyword>
<dbReference type="GO" id="GO:0034727">
    <property type="term" value="P:piecemeal microautophagy of the nucleus"/>
    <property type="evidence" value="ECO:0007669"/>
    <property type="project" value="TreeGrafter"/>
</dbReference>
<evidence type="ECO:0000256" key="1">
    <source>
        <dbReference type="ARBA" id="ARBA00009729"/>
    </source>
</evidence>
<comment type="subcellular location">
    <subcellularLocation>
        <location evidence="7">Preautophagosomal structure membrane</location>
        <topology evidence="7">Peripheral membrane protein</topology>
    </subcellularLocation>
    <subcellularLocation>
        <location evidence="7">Vacuole membrane</location>
        <topology evidence="7">Peripheral membrane protein</topology>
    </subcellularLocation>
    <text evidence="7">During pexophagy, accumulates in the vacuolar membrane region, where the peroxisomes contact the vacuole.</text>
</comment>
<keyword evidence="4 7" id="KW-0653">Protein transport</keyword>
<evidence type="ECO:0000259" key="10">
    <source>
        <dbReference type="Pfam" id="PF04108"/>
    </source>
</evidence>
<feature type="coiled-coil region" evidence="8">
    <location>
        <begin position="528"/>
        <end position="562"/>
    </location>
</feature>
<evidence type="ECO:0000256" key="6">
    <source>
        <dbReference type="ARBA" id="ARBA00023054"/>
    </source>
</evidence>
<evidence type="ECO:0000313" key="13">
    <source>
        <dbReference type="Proteomes" id="UP000541154"/>
    </source>
</evidence>
<reference evidence="12 13" key="1">
    <citation type="submission" date="2019-04" db="EMBL/GenBank/DDBJ databases">
        <title>Aspergillus burnettii sp. nov., novel species from soil in southeast Queensland.</title>
        <authorList>
            <person name="Gilchrist C.L.M."/>
            <person name="Pitt J.I."/>
            <person name="Lange L."/>
            <person name="Lacey H.J."/>
            <person name="Vuong D."/>
            <person name="Midgley D.J."/>
            <person name="Greenfield P."/>
            <person name="Bradbury M."/>
            <person name="Lacey E."/>
            <person name="Busk P.K."/>
            <person name="Pilgaard B."/>
            <person name="Chooi Y.H."/>
            <person name="Piggott A.M."/>
        </authorList>
    </citation>
    <scope>NUCLEOTIDE SEQUENCE [LARGE SCALE GENOMIC DNA]</scope>
    <source>
        <strain evidence="12 13">FRR 5400</strain>
    </source>
</reference>
<dbReference type="GO" id="GO:0000045">
    <property type="term" value="P:autophagosome assembly"/>
    <property type="evidence" value="ECO:0007669"/>
    <property type="project" value="UniProtKB-UniRule"/>
</dbReference>
<feature type="region of interest" description="Disordered" evidence="9">
    <location>
        <begin position="1205"/>
        <end position="1302"/>
    </location>
</feature>
<dbReference type="GO" id="GO:1903599">
    <property type="term" value="P:positive regulation of autophagy of mitochondrion"/>
    <property type="evidence" value="ECO:0007669"/>
    <property type="project" value="UniProtKB-UniRule"/>
</dbReference>
<dbReference type="GO" id="GO:0034517">
    <property type="term" value="P:ribophagy"/>
    <property type="evidence" value="ECO:0007669"/>
    <property type="project" value="TreeGrafter"/>
</dbReference>
<keyword evidence="7" id="KW-0926">Vacuole</keyword>
<evidence type="ECO:0000256" key="8">
    <source>
        <dbReference type="SAM" id="Coils"/>
    </source>
</evidence>
<dbReference type="PANTHER" id="PTHR13222:SF1">
    <property type="entry name" value="RB1-INDUCIBLE COILED-COIL PROTEIN 1"/>
    <property type="match status" value="1"/>
</dbReference>
<evidence type="ECO:0000259" key="11">
    <source>
        <dbReference type="Pfam" id="PF10377"/>
    </source>
</evidence>
<dbReference type="Proteomes" id="UP000541154">
    <property type="component" value="Unassembled WGS sequence"/>
</dbReference>
<keyword evidence="13" id="KW-1185">Reference proteome</keyword>
<evidence type="ECO:0000256" key="5">
    <source>
        <dbReference type="ARBA" id="ARBA00023006"/>
    </source>
</evidence>
<comment type="function">
    <text evidence="7">Involved in cytoplasm to vacuole transport (Cvt), pexophagy, mitophagy and nucleophagy. Recruits mitochondria for their selective degradation via autophagy (mitophagy) during starvation. Works as scaffold proteins that recruit ATG proteins to the pre-autophagosome (PAS), the site of vesicle/autophagosome formation. Required for the Cvt vesicles completion.</text>
</comment>
<feature type="region of interest" description="Disordered" evidence="9">
    <location>
        <begin position="637"/>
        <end position="658"/>
    </location>
</feature>
<dbReference type="InterPro" id="IPR040040">
    <property type="entry name" value="ATG11"/>
</dbReference>
<evidence type="ECO:0000256" key="3">
    <source>
        <dbReference type="ARBA" id="ARBA00022448"/>
    </source>
</evidence>
<dbReference type="EMBL" id="SPNV01000001">
    <property type="protein sequence ID" value="KAF5867398.1"/>
    <property type="molecule type" value="Genomic_DNA"/>
</dbReference>
<feature type="region of interest" description="Disordered" evidence="9">
    <location>
        <begin position="1166"/>
        <end position="1185"/>
    </location>
</feature>
<evidence type="ECO:0000256" key="9">
    <source>
        <dbReference type="SAM" id="MobiDB-lite"/>
    </source>
</evidence>
<comment type="similarity">
    <text evidence="1 7">Belongs to the ATG11 family.</text>
</comment>
<feature type="coiled-coil region" evidence="8">
    <location>
        <begin position="813"/>
        <end position="938"/>
    </location>
</feature>
<keyword evidence="3 7" id="KW-0813">Transport</keyword>
<evidence type="ECO:0000256" key="2">
    <source>
        <dbReference type="ARBA" id="ARBA00013804"/>
    </source>
</evidence>
<accession>A0A8H6ADC0</accession>
<comment type="caution">
    <text evidence="12">The sequence shown here is derived from an EMBL/GenBank/DDBJ whole genome shotgun (WGS) entry which is preliminary data.</text>
</comment>
<proteinExistence type="inferred from homology"/>
<dbReference type="GO" id="GO:1990316">
    <property type="term" value="C:Atg1/ULK1 kinase complex"/>
    <property type="evidence" value="ECO:0007669"/>
    <property type="project" value="TreeGrafter"/>
</dbReference>
<dbReference type="GO" id="GO:0019901">
    <property type="term" value="F:protein kinase binding"/>
    <property type="evidence" value="ECO:0007669"/>
    <property type="project" value="TreeGrafter"/>
</dbReference>
<dbReference type="GO" id="GO:0005774">
    <property type="term" value="C:vacuolar membrane"/>
    <property type="evidence" value="ECO:0007669"/>
    <property type="project" value="UniProtKB-SubCell"/>
</dbReference>
<sequence length="1386" mass="156903">MSLHIYIAHTGEHFLADPVSFASPDALRSWITRNTSIPSQRQILMTARGKNVKIQTLAIEDEIFVYDRRYVSEPNDQDLPVLPSPQPLNLENPPDTLADQNNLQAWRNLYMARRTWAVALLERCKSVDKVIQEHNERTNIINRAISVALENLKTHVGALEHRFTEAQAWANDLLKEQQAALDGWKRTLATLENIPARKDITFLGRPSTPTKGKDRSTGTLRDYLDTEEVHRAGSEAADVSSRIARQVEVVEKAVGGIAADTQHLVDSTVPSGVDGIEGLLQEVETISKKIQSDYEHVLALPNNQKTLANVSRLALSHTKDLLPSLLDISTEIQTNLEEAVMQYNAAVKAAFSHMRQISSLELRLADVQSQINNLNFQSDAFDILYTVFHMPMVYGSVLIESVRRREFSDKMKSDSLTLAEEMSVFQDEEQRRRKKWMKNMGEFISISDTTAPGIEVNLRGQEYEWPVVSRKEIESYIEELKTKPGMASPAQELTQLYKELDAPTRLQRRKAKAFKQGSVFDLSRSSLLLRSDDMVRSLRDEKSKLEEKIKGSESRIRKLEDLLHRQSHMGRPVSGNFSLDFPSSPASPHPDTLSRRSSVSSRRMSSNQSSEEKALVQRIVHLEAELATERETVQKLQREAHAERQSNTDKIQEAQSTKKDLIGNLEARQREFDDERRFLENEMKRCKIRAEELEEELDRMVEGREHEKQDGDERMHQLEMELQDAHARAEGEIQKVTDLTAYVQSLKETEEGLQTRIKDLEKQESERKCRDRENIHSLQAAFMNLSPGGTVPVEIPSIIKAIEVLSEGLSIHAKNAEESTAKAVAETKELEERLKQVESEAEELRETSEMRASELSEVKKELVQERSRLETVTSELDDERTKFIALQSKLASGETGSDALRERVIEEERKLADLSQRLAEVEAQARQAEDEILIWKTRVEAMAETEQHAVGKVETCGTRSQELSKQLFRQVEKFEHMLEQLGFTVVRQNGDIVVHRSSKVNALSSTADSLSQSGVVSVRPDPTLLDWMHANSAEEETDRFMAFMESLYQFDVDIFGDAIVKRVKDIEVLARKWQKEARGYRDKYHRTQSEAHDKIAYRSFKEGDLALFLPTRNQAIRSWAAFNVGAPHYFLREQDAHKLNTRDWLLARITKIEERVVDLSRSMNAANPDRRSIGEASDGTSFDDENPFELSDGLRWYLLDASEEKPGAPATPGLGKSTVAPAHVDARGSIRLKRTTAGGNVARTLSKSLDSRRNSSNSKRGLATPSQRGNDSTTDLIRQAEIESTTATAGSQPREAALTSGEVRRDQLQGPAWHEHAALLDLGSSDRQMVQDLLCLRGLTILALYPRHNQHRAGGKLLDIDRGRSSGLWTIAWRAEVDNSSEQQYE</sequence>
<dbReference type="GO" id="GO:0015031">
    <property type="term" value="P:protein transport"/>
    <property type="evidence" value="ECO:0007669"/>
    <property type="project" value="UniProtKB-KW"/>
</dbReference>
<comment type="subunit">
    <text evidence="7">Homodimer.</text>
</comment>
<feature type="domain" description="Autophagy-related protein 11 C-terminal" evidence="11">
    <location>
        <begin position="1057"/>
        <end position="1202"/>
    </location>
</feature>
<dbReference type="InterPro" id="IPR019460">
    <property type="entry name" value="Atg11_C"/>
</dbReference>
<name>A0A8H6ADC0_PETAA</name>
<organism evidence="12 13">
    <name type="scientific">Petromyces alliaceus</name>
    <name type="common">Aspergillus alliaceus</name>
    <dbReference type="NCBI Taxonomy" id="209559"/>
    <lineage>
        <taxon>Eukaryota</taxon>
        <taxon>Fungi</taxon>
        <taxon>Dikarya</taxon>
        <taxon>Ascomycota</taxon>
        <taxon>Pezizomycotina</taxon>
        <taxon>Eurotiomycetes</taxon>
        <taxon>Eurotiomycetidae</taxon>
        <taxon>Eurotiales</taxon>
        <taxon>Aspergillaceae</taxon>
        <taxon>Aspergillus</taxon>
        <taxon>Aspergillus subgen. Circumdati</taxon>
    </lineage>
</organism>
<evidence type="ECO:0000313" key="12">
    <source>
        <dbReference type="EMBL" id="KAF5867398.1"/>
    </source>
</evidence>
<feature type="region of interest" description="Disordered" evidence="9">
    <location>
        <begin position="569"/>
        <end position="613"/>
    </location>
</feature>
<keyword evidence="7" id="KW-0472">Membrane</keyword>
<feature type="compositionally biased region" description="Low complexity" evidence="9">
    <location>
        <begin position="595"/>
        <end position="609"/>
    </location>
</feature>
<dbReference type="GO" id="GO:0060090">
    <property type="term" value="F:molecular adaptor activity"/>
    <property type="evidence" value="ECO:0007669"/>
    <property type="project" value="TreeGrafter"/>
</dbReference>
<feature type="compositionally biased region" description="Polar residues" evidence="9">
    <location>
        <begin position="1243"/>
        <end position="1291"/>
    </location>
</feature>
<dbReference type="GO" id="GO:0034045">
    <property type="term" value="C:phagophore assembly site membrane"/>
    <property type="evidence" value="ECO:0007669"/>
    <property type="project" value="UniProtKB-SubCell"/>
</dbReference>
<evidence type="ECO:0000256" key="4">
    <source>
        <dbReference type="ARBA" id="ARBA00022927"/>
    </source>
</evidence>
<protein>
    <recommendedName>
        <fullName evidence="2 7">Autophagy-related protein 11</fullName>
    </recommendedName>
</protein>
<dbReference type="PANTHER" id="PTHR13222">
    <property type="entry name" value="RB1-INDUCIBLE COILED-COIL"/>
    <property type="match status" value="1"/>
</dbReference>
<dbReference type="GO" id="GO:0000422">
    <property type="term" value="P:autophagy of mitochondrion"/>
    <property type="evidence" value="ECO:0007669"/>
    <property type="project" value="TreeGrafter"/>
</dbReference>